<keyword evidence="2" id="KW-1185">Reference proteome</keyword>
<accession>A0ABY3X3E1</accession>
<dbReference type="EMBL" id="CP093379">
    <property type="protein sequence ID" value="UNM96415.1"/>
    <property type="molecule type" value="Genomic_DNA"/>
</dbReference>
<organism evidence="1 2">
    <name type="scientific">Ignatzschineria rhizosphaerae</name>
    <dbReference type="NCBI Taxonomy" id="2923279"/>
    <lineage>
        <taxon>Bacteria</taxon>
        <taxon>Pseudomonadati</taxon>
        <taxon>Pseudomonadota</taxon>
        <taxon>Gammaproteobacteria</taxon>
        <taxon>Cardiobacteriales</taxon>
        <taxon>Ignatzschineriaceae</taxon>
        <taxon>Ignatzschineria</taxon>
    </lineage>
</organism>
<dbReference type="RefSeq" id="WP_242149953.1">
    <property type="nucleotide sequence ID" value="NZ_CP093379.1"/>
</dbReference>
<reference evidence="1 2" key="1">
    <citation type="submission" date="2022-03" db="EMBL/GenBank/DDBJ databases">
        <title>Ignatzschineria rhizosphaerae HR5S32.</title>
        <authorList>
            <person name="Sun J.Q."/>
            <person name="Feng J.Y."/>
        </authorList>
    </citation>
    <scope>NUCLEOTIDE SEQUENCE [LARGE SCALE GENOMIC DNA]</scope>
    <source>
        <strain evidence="1 2">HR5S32</strain>
    </source>
</reference>
<protein>
    <recommendedName>
        <fullName evidence="3">Rad50/SbcC-type AAA domain-containing protein</fullName>
    </recommendedName>
</protein>
<evidence type="ECO:0000313" key="1">
    <source>
        <dbReference type="EMBL" id="UNM96415.1"/>
    </source>
</evidence>
<proteinExistence type="predicted"/>
<sequence>MDSKIKNKNLLEIFIYTGIYDDITEIEALKALQESVQKEKDKINFFKDIKKNHENLSDLDEQIIERYLKYFPGEKEEFSDHIARIPLLKRGLQAHEKIIHSILSAQENLKAAYQNYLKEQLEGEVPCPFCGIEKASLHILLGEYDKQYKYFKGLLGNEANELSQITKELREKLINPVYEEILKNIVAYDRKPKTLEVLKKRNINSEQWKLVQSLKEYLKNANVKYQKILLSKDADDTQLEVAPKKLELLEELLTSTKKTISHYLEYDEIVSSFGVLGFQYKDEDNSPKLVVDSEEITISHVEKDLAYLQFLELKINDDILLKKTNKLELLKSEIVKLDELKKKIDDIKTVYTIQIKQYERDIVTKITIPFYIYSAKVLQTRLEGNGVFLETAIDERSNAKNYIRFVASAKDDHDAWNTMSSGQLSGIVITFMLTMNKVFPSYFKTLMIDDPVQNMDEINMVSLLQLLRYEFEDYQLIMSTHDKKISSFFKYKYDVFERIVKTINIKKYRIDLSDNHS</sequence>
<name>A0ABY3X3E1_9GAMM</name>
<gene>
    <name evidence="1" type="ORF">MMG00_00635</name>
</gene>
<evidence type="ECO:0008006" key="3">
    <source>
        <dbReference type="Google" id="ProtNLM"/>
    </source>
</evidence>
<evidence type="ECO:0000313" key="2">
    <source>
        <dbReference type="Proteomes" id="UP000829542"/>
    </source>
</evidence>
<dbReference type="Proteomes" id="UP000829542">
    <property type="component" value="Chromosome"/>
</dbReference>